<dbReference type="EMBL" id="FNRL01000008">
    <property type="protein sequence ID" value="SEA50332.1"/>
    <property type="molecule type" value="Genomic_DNA"/>
</dbReference>
<sequence>MSAFYKSFIVLLLGILAFAGCKREPALQPVMPANLYKIPQGNQPYDDTIMAFYKEYGSYILYKFTQAEFKSGFDAGSVDSALQGTPEAVGRAISVFKEHCLKHYPEAFRKTTMPFVIMLSSGLFIYKPELQKFFYEDASCRATDKSFTLGFVNNDLLTKGNDYLNTCTGNMHRYYMTHAILNGRIRVPEAFRKLTPTNVWGVTDFYAVGLLEEDMSLNPVVDLGCYIKTITTHTFEEMQSLYFAPGVDKNGLIKKKYNIAVNYFKDSCNIDLQAIGNVHPK</sequence>
<dbReference type="PROSITE" id="PS51257">
    <property type="entry name" value="PROKAR_LIPOPROTEIN"/>
    <property type="match status" value="1"/>
</dbReference>
<name>A0A1H4BR61_9BACT</name>
<dbReference type="STRING" id="408074.SAMN05660909_02222"/>
<dbReference type="OrthoDB" id="1100648at2"/>
<dbReference type="RefSeq" id="WP_089761549.1">
    <property type="nucleotide sequence ID" value="NZ_BKAT01000011.1"/>
</dbReference>
<protein>
    <recommendedName>
        <fullName evidence="3">Lipoprotein</fullName>
    </recommendedName>
</protein>
<organism evidence="1 2">
    <name type="scientific">Chitinophaga terrae</name>
    <name type="common">ex Kim and Jung 2007</name>
    <dbReference type="NCBI Taxonomy" id="408074"/>
    <lineage>
        <taxon>Bacteria</taxon>
        <taxon>Pseudomonadati</taxon>
        <taxon>Bacteroidota</taxon>
        <taxon>Chitinophagia</taxon>
        <taxon>Chitinophagales</taxon>
        <taxon>Chitinophagaceae</taxon>
        <taxon>Chitinophaga</taxon>
    </lineage>
</organism>
<dbReference type="Proteomes" id="UP000199656">
    <property type="component" value="Unassembled WGS sequence"/>
</dbReference>
<gene>
    <name evidence="1" type="ORF">SAMN05660909_02222</name>
</gene>
<evidence type="ECO:0008006" key="3">
    <source>
        <dbReference type="Google" id="ProtNLM"/>
    </source>
</evidence>
<evidence type="ECO:0000313" key="2">
    <source>
        <dbReference type="Proteomes" id="UP000199656"/>
    </source>
</evidence>
<accession>A0A1H4BR61</accession>
<evidence type="ECO:0000313" key="1">
    <source>
        <dbReference type="EMBL" id="SEA50332.1"/>
    </source>
</evidence>
<proteinExistence type="predicted"/>
<dbReference type="AlphaFoldDB" id="A0A1H4BR61"/>
<keyword evidence="2" id="KW-1185">Reference proteome</keyword>
<reference evidence="2" key="1">
    <citation type="submission" date="2016-10" db="EMBL/GenBank/DDBJ databases">
        <authorList>
            <person name="Varghese N."/>
            <person name="Submissions S."/>
        </authorList>
    </citation>
    <scope>NUCLEOTIDE SEQUENCE [LARGE SCALE GENOMIC DNA]</scope>
    <source>
        <strain evidence="2">DSM 23920</strain>
    </source>
</reference>
<dbReference type="Gene3D" id="3.40.390.70">
    <property type="match status" value="1"/>
</dbReference>